<organism evidence="1 2">
    <name type="scientific">Conidiobolus coronatus (strain ATCC 28846 / CBS 209.66 / NRRL 28638)</name>
    <name type="common">Delacroixia coronata</name>
    <dbReference type="NCBI Taxonomy" id="796925"/>
    <lineage>
        <taxon>Eukaryota</taxon>
        <taxon>Fungi</taxon>
        <taxon>Fungi incertae sedis</taxon>
        <taxon>Zoopagomycota</taxon>
        <taxon>Entomophthoromycotina</taxon>
        <taxon>Entomophthoromycetes</taxon>
        <taxon>Entomophthorales</taxon>
        <taxon>Ancylistaceae</taxon>
        <taxon>Conidiobolus</taxon>
    </lineage>
</organism>
<keyword evidence="2" id="KW-1185">Reference proteome</keyword>
<evidence type="ECO:0000313" key="1">
    <source>
        <dbReference type="EMBL" id="KXN64795.1"/>
    </source>
</evidence>
<protein>
    <submittedName>
        <fullName evidence="1">Uncharacterized protein</fullName>
    </submittedName>
</protein>
<accession>A0A137NPW2</accession>
<gene>
    <name evidence="1" type="ORF">CONCODRAFT_13917</name>
</gene>
<dbReference type="EMBL" id="KQ965170">
    <property type="protein sequence ID" value="KXN64795.1"/>
    <property type="molecule type" value="Genomic_DNA"/>
</dbReference>
<reference evidence="1 2" key="1">
    <citation type="journal article" date="2015" name="Genome Biol. Evol.">
        <title>Phylogenomic analyses indicate that early fungi evolved digesting cell walls of algal ancestors of land plants.</title>
        <authorList>
            <person name="Chang Y."/>
            <person name="Wang S."/>
            <person name="Sekimoto S."/>
            <person name="Aerts A.L."/>
            <person name="Choi C."/>
            <person name="Clum A."/>
            <person name="LaButti K.M."/>
            <person name="Lindquist E.A."/>
            <person name="Yee Ngan C."/>
            <person name="Ohm R.A."/>
            <person name="Salamov A.A."/>
            <person name="Grigoriev I.V."/>
            <person name="Spatafora J.W."/>
            <person name="Berbee M.L."/>
        </authorList>
    </citation>
    <scope>NUCLEOTIDE SEQUENCE [LARGE SCALE GENOMIC DNA]</scope>
    <source>
        <strain evidence="1 2">NRRL 28638</strain>
    </source>
</reference>
<dbReference type="AlphaFoldDB" id="A0A137NPW2"/>
<proteinExistence type="predicted"/>
<evidence type="ECO:0000313" key="2">
    <source>
        <dbReference type="Proteomes" id="UP000070444"/>
    </source>
</evidence>
<sequence length="52" mass="6080">MINIIYSKLESENIEDVSKVLKVLEENNLFVNYEITPNGISIDPDRIKDIWN</sequence>
<name>A0A137NPW2_CONC2</name>
<dbReference type="Proteomes" id="UP000070444">
    <property type="component" value="Unassembled WGS sequence"/>
</dbReference>